<evidence type="ECO:0000313" key="2">
    <source>
        <dbReference type="EMBL" id="CEM54606.1"/>
    </source>
</evidence>
<evidence type="ECO:0000256" key="1">
    <source>
        <dbReference type="SAM" id="MobiDB-lite"/>
    </source>
</evidence>
<gene>
    <name evidence="2" type="ORF">Cvel_12899</name>
</gene>
<accession>A0A0G4IC28</accession>
<dbReference type="EMBL" id="CDMZ01005801">
    <property type="protein sequence ID" value="CEM54606.1"/>
    <property type="molecule type" value="Genomic_DNA"/>
</dbReference>
<dbReference type="PANTHER" id="PTHR46880:SF5">
    <property type="entry name" value="DUF4371 DOMAIN-CONTAINING PROTEIN"/>
    <property type="match status" value="1"/>
</dbReference>
<evidence type="ECO:0008006" key="3">
    <source>
        <dbReference type="Google" id="ProtNLM"/>
    </source>
</evidence>
<reference evidence="2" key="1">
    <citation type="submission" date="2014-11" db="EMBL/GenBank/DDBJ databases">
        <authorList>
            <person name="Otto D Thomas"/>
            <person name="Naeem Raeece"/>
        </authorList>
    </citation>
    <scope>NUCLEOTIDE SEQUENCE</scope>
</reference>
<sequence length="223" mass="25049">MVPGRVRRYPSPFNEPGSGTQLERKRHLRAHIENLRSRGAHLPEKFTDKSAAQQITVAISEAIIKRLVQLLGSVPFFSMTIDGSNDRTSESNVIVFVEFLHPKSFEWVVEFWELSGVEGQSARCVKDSFLDSLRRHGVDMKRCVAGGSDNCSTMKGWKGGFGALMRKEPEVLVCFKDVFDPTHQLQLCPKDVASQFLFYQEVEKLLISSATLIRSGACVRKNS</sequence>
<protein>
    <recommendedName>
        <fullName evidence="3">DUF4371 domain-containing protein</fullName>
    </recommendedName>
</protein>
<dbReference type="VEuPathDB" id="CryptoDB:Cvel_12899"/>
<organism evidence="2">
    <name type="scientific">Chromera velia CCMP2878</name>
    <dbReference type="NCBI Taxonomy" id="1169474"/>
    <lineage>
        <taxon>Eukaryota</taxon>
        <taxon>Sar</taxon>
        <taxon>Alveolata</taxon>
        <taxon>Colpodellida</taxon>
        <taxon>Chromeraceae</taxon>
        <taxon>Chromera</taxon>
    </lineage>
</organism>
<feature type="region of interest" description="Disordered" evidence="1">
    <location>
        <begin position="1"/>
        <end position="21"/>
    </location>
</feature>
<proteinExistence type="predicted"/>
<dbReference type="PANTHER" id="PTHR46880">
    <property type="entry name" value="RAS-ASSOCIATING DOMAIN-CONTAINING PROTEIN"/>
    <property type="match status" value="1"/>
</dbReference>
<name>A0A0G4IC28_9ALVE</name>
<dbReference type="PhylomeDB" id="A0A0G4IC28"/>
<dbReference type="AlphaFoldDB" id="A0A0G4IC28"/>